<dbReference type="InterPro" id="IPR027434">
    <property type="entry name" value="Homing_endonucl"/>
</dbReference>
<dbReference type="Gene3D" id="2.170.16.10">
    <property type="entry name" value="Hedgehog/Intein (Hint) domain"/>
    <property type="match status" value="2"/>
</dbReference>
<evidence type="ECO:0000256" key="3">
    <source>
        <dbReference type="ARBA" id="ARBA00023000"/>
    </source>
</evidence>
<evidence type="ECO:0000256" key="1">
    <source>
        <dbReference type="ARBA" id="ARBA00022813"/>
    </source>
</evidence>
<dbReference type="AlphaFoldDB" id="A0A8T4L6Z6"/>
<dbReference type="Gene3D" id="1.10.150.130">
    <property type="match status" value="1"/>
</dbReference>
<dbReference type="SMART" id="SM00306">
    <property type="entry name" value="HintN"/>
    <property type="match status" value="1"/>
</dbReference>
<evidence type="ECO:0000259" key="7">
    <source>
        <dbReference type="PROSITE" id="PS50819"/>
    </source>
</evidence>
<evidence type="ECO:0000313" key="11">
    <source>
        <dbReference type="Proteomes" id="UP000675968"/>
    </source>
</evidence>
<dbReference type="InterPro" id="IPR003587">
    <property type="entry name" value="Hint_dom_N"/>
</dbReference>
<evidence type="ECO:0000259" key="8">
    <source>
        <dbReference type="PROSITE" id="PS51898"/>
    </source>
</evidence>
<reference evidence="10" key="1">
    <citation type="submission" date="2021-03" db="EMBL/GenBank/DDBJ databases">
        <authorList>
            <person name="Jaffe A."/>
        </authorList>
    </citation>
    <scope>NUCLEOTIDE SEQUENCE</scope>
    <source>
        <strain evidence="10">RIFCSPLOWO2_01_FULL_AR10_48_17</strain>
    </source>
</reference>
<dbReference type="SUPFAM" id="SSF56349">
    <property type="entry name" value="DNA breaking-rejoining enzymes"/>
    <property type="match status" value="2"/>
</dbReference>
<dbReference type="Gene3D" id="1.10.443.10">
    <property type="entry name" value="Intergrase catalytic core"/>
    <property type="match status" value="2"/>
</dbReference>
<dbReference type="InterPro" id="IPR004860">
    <property type="entry name" value="LAGLIDADG_dom"/>
</dbReference>
<dbReference type="PROSITE" id="PS50818">
    <property type="entry name" value="INTEIN_C_TER"/>
    <property type="match status" value="1"/>
</dbReference>
<dbReference type="InterPro" id="IPR004107">
    <property type="entry name" value="Integrase_SAM-like_N"/>
</dbReference>
<dbReference type="NCBIfam" id="TIGR01443">
    <property type="entry name" value="intein_Cterm"/>
    <property type="match status" value="1"/>
</dbReference>
<dbReference type="GO" id="GO:0015074">
    <property type="term" value="P:DNA integration"/>
    <property type="evidence" value="ECO:0007669"/>
    <property type="project" value="UniProtKB-KW"/>
</dbReference>
<dbReference type="Gene3D" id="3.10.28.10">
    <property type="entry name" value="Homing endonucleases"/>
    <property type="match status" value="1"/>
</dbReference>
<evidence type="ECO:0000259" key="9">
    <source>
        <dbReference type="PROSITE" id="PS51900"/>
    </source>
</evidence>
<dbReference type="SUPFAM" id="SSF55608">
    <property type="entry name" value="Homing endonucleases"/>
    <property type="match status" value="1"/>
</dbReference>
<dbReference type="InterPro" id="IPR004042">
    <property type="entry name" value="Intein_endonuc_central"/>
</dbReference>
<accession>A0A8T4L6Z6</accession>
<sequence length="702" mass="79921">MSETDSEILPHNQEMLTRFRQELVVTGYSKQTIKTYLFLVSDFLKSLQKPVEETEKADIVGYIANRKEKENISNSSLALAHSALKFFFGNFLKLKIMEDVRAMKKAKKLPTVLTKAEVKALIKATKKGRNRLIVEFLYSSGVRVSEAVKLKVADLELSEFIGRVKGGKGNKDRIIILSKNWVSDLKRYLKRKKVSSEFVFSKKTTGTSISVDTIQRIIRKAAAKAGIQKEVTPHSMRHCVEANTRIFTSNGIVSAQALFSGKGTLVRSFEWNTQHVINAPLVGAFMQYAEGLLEVNAGGYLLTCTPEHRFFVATVYGLGEACAKDLKPGDFVLGPKKVTIAETRRASPAWWRFVGYALGDGTISDSRRGVVICDKNLSFLQFYQSLLEQQFGKRPFIHPTHGRNSFELAYYSVDLVHTCQLLDMDRRAPTKRIPMELFSASTEEVCEFLAGLYDADGNEGVPRFFSTSKELLKDVQVLLLRLGINSYFHQRDRKVKLPQGRIISHTIFELFILRRPDQVLFELLIPTQKKLRIENDSVGEWIPAHLILKKMYPKLLQQRGFIYRLQTRQGIKHLKRYTGKIIPVRETVAKILHEIEKEPDFLEERNAIRSLLGENYKWMEVTKILPVRDTVPVYDFTVAGTENLFADGFVVHNSYATHLLEAGESIRKIQELLGHANLNTTQIYTTVRTEELKKVKSPFDSL</sequence>
<evidence type="ECO:0000256" key="6">
    <source>
        <dbReference type="PROSITE-ProRule" id="PRU01248"/>
    </source>
</evidence>
<dbReference type="EMBL" id="JAGVWC010000008">
    <property type="protein sequence ID" value="MBS3061309.1"/>
    <property type="molecule type" value="Genomic_DNA"/>
</dbReference>
<evidence type="ECO:0000256" key="5">
    <source>
        <dbReference type="ARBA" id="ARBA00023172"/>
    </source>
</evidence>
<dbReference type="PROSITE" id="PS50817">
    <property type="entry name" value="INTEIN_N_TER"/>
    <property type="match status" value="1"/>
</dbReference>
<dbReference type="Pfam" id="PF00589">
    <property type="entry name" value="Phage_integrase"/>
    <property type="match status" value="2"/>
</dbReference>
<dbReference type="GO" id="GO:0004519">
    <property type="term" value="F:endonuclease activity"/>
    <property type="evidence" value="ECO:0007669"/>
    <property type="project" value="InterPro"/>
</dbReference>
<dbReference type="Proteomes" id="UP000675968">
    <property type="component" value="Unassembled WGS sequence"/>
</dbReference>
<dbReference type="SMART" id="SM00305">
    <property type="entry name" value="HintC"/>
    <property type="match status" value="1"/>
</dbReference>
<dbReference type="SUPFAM" id="SSF51294">
    <property type="entry name" value="Hedgehog/intein (Hint) domain"/>
    <property type="match status" value="1"/>
</dbReference>
<dbReference type="InterPro" id="IPR050090">
    <property type="entry name" value="Tyrosine_recombinase_XerCD"/>
</dbReference>
<dbReference type="GO" id="GO:0003677">
    <property type="term" value="F:DNA binding"/>
    <property type="evidence" value="ECO:0007669"/>
    <property type="project" value="UniProtKB-UniRule"/>
</dbReference>
<evidence type="ECO:0000256" key="2">
    <source>
        <dbReference type="ARBA" id="ARBA00022908"/>
    </source>
</evidence>
<dbReference type="PROSITE" id="PS50819">
    <property type="entry name" value="INTEIN_ENDONUCLEASE"/>
    <property type="match status" value="1"/>
</dbReference>
<feature type="domain" description="Core-binding (CB)" evidence="9">
    <location>
        <begin position="14"/>
        <end position="92"/>
    </location>
</feature>
<protein>
    <submittedName>
        <fullName evidence="10">Tyrosine-type recombinase/integrase</fullName>
    </submittedName>
</protein>
<organism evidence="10 11">
    <name type="scientific">Candidatus Iainarchaeum sp</name>
    <dbReference type="NCBI Taxonomy" id="3101447"/>
    <lineage>
        <taxon>Archaea</taxon>
        <taxon>Candidatus Iainarchaeota</taxon>
        <taxon>Candidatus Iainarchaeia</taxon>
        <taxon>Candidatus Iainarchaeales</taxon>
        <taxon>Candidatus Iainarchaeaceae</taxon>
        <taxon>Candidatus Iainarchaeum</taxon>
    </lineage>
</organism>
<dbReference type="PANTHER" id="PTHR30349">
    <property type="entry name" value="PHAGE INTEGRASE-RELATED"/>
    <property type="match status" value="1"/>
</dbReference>
<dbReference type="InterPro" id="IPR036844">
    <property type="entry name" value="Hint_dom_sf"/>
</dbReference>
<keyword evidence="2" id="KW-0229">DNA integration</keyword>
<dbReference type="CDD" id="cd00081">
    <property type="entry name" value="Hint"/>
    <property type="match status" value="1"/>
</dbReference>
<dbReference type="GO" id="GO:0016539">
    <property type="term" value="P:intein-mediated protein splicing"/>
    <property type="evidence" value="ECO:0007669"/>
    <property type="project" value="InterPro"/>
</dbReference>
<dbReference type="GO" id="GO:0006310">
    <property type="term" value="P:DNA recombination"/>
    <property type="evidence" value="ECO:0007669"/>
    <property type="project" value="UniProtKB-KW"/>
</dbReference>
<dbReference type="PROSITE" id="PS51900">
    <property type="entry name" value="CB"/>
    <property type="match status" value="1"/>
</dbReference>
<keyword evidence="5" id="KW-0233">DNA recombination</keyword>
<feature type="domain" description="Tyr recombinase" evidence="8">
    <location>
        <begin position="108"/>
        <end position="286"/>
    </location>
</feature>
<evidence type="ECO:0000256" key="4">
    <source>
        <dbReference type="ARBA" id="ARBA00023125"/>
    </source>
</evidence>
<reference evidence="10" key="2">
    <citation type="submission" date="2021-05" db="EMBL/GenBank/DDBJ databases">
        <title>Protein family content uncovers lineage relationships and bacterial pathway maintenance mechanisms in DPANN archaea.</title>
        <authorList>
            <person name="Castelle C.J."/>
            <person name="Meheust R."/>
            <person name="Jaffe A.L."/>
            <person name="Seitz K."/>
            <person name="Gong X."/>
            <person name="Baker B.J."/>
            <person name="Banfield J.F."/>
        </authorList>
    </citation>
    <scope>NUCLEOTIDE SEQUENCE</scope>
    <source>
        <strain evidence="10">RIFCSPLOWO2_01_FULL_AR10_48_17</strain>
    </source>
</reference>
<dbReference type="PRINTS" id="PR00379">
    <property type="entry name" value="INTEIN"/>
</dbReference>
<feature type="domain" description="DOD-type homing endonuclease" evidence="7">
    <location>
        <begin position="353"/>
        <end position="484"/>
    </location>
</feature>
<dbReference type="InterPro" id="IPR006142">
    <property type="entry name" value="INTEIN"/>
</dbReference>
<gene>
    <name evidence="10" type="ORF">J4215_01885</name>
</gene>
<keyword evidence="3" id="KW-0651">Protein splicing</keyword>
<evidence type="ECO:0000313" key="10">
    <source>
        <dbReference type="EMBL" id="MBS3061309.1"/>
    </source>
</evidence>
<dbReference type="Pfam" id="PF13495">
    <property type="entry name" value="Phage_int_SAM_4"/>
    <property type="match status" value="1"/>
</dbReference>
<dbReference type="InterPro" id="IPR003586">
    <property type="entry name" value="Hint_dom_C"/>
</dbReference>
<dbReference type="InterPro" id="IPR030934">
    <property type="entry name" value="Intein_C"/>
</dbReference>
<name>A0A8T4L6Z6_9ARCH</name>
<keyword evidence="4 6" id="KW-0238">DNA-binding</keyword>
<proteinExistence type="predicted"/>
<dbReference type="InterPro" id="IPR013762">
    <property type="entry name" value="Integrase-like_cat_sf"/>
</dbReference>
<keyword evidence="1" id="KW-0068">Autocatalytic cleavage</keyword>
<dbReference type="Pfam" id="PF14890">
    <property type="entry name" value="Intein_splicing"/>
    <property type="match status" value="1"/>
</dbReference>
<dbReference type="Pfam" id="PF14528">
    <property type="entry name" value="LAGLIDADG_3"/>
    <property type="match status" value="1"/>
</dbReference>
<dbReference type="InterPro" id="IPR011010">
    <property type="entry name" value="DNA_brk_join_enz"/>
</dbReference>
<dbReference type="InterPro" id="IPR044068">
    <property type="entry name" value="CB"/>
</dbReference>
<dbReference type="PANTHER" id="PTHR30349:SF41">
    <property type="entry name" value="INTEGRASE_RECOMBINASE PROTEIN MJ0367-RELATED"/>
    <property type="match status" value="1"/>
</dbReference>
<dbReference type="InterPro" id="IPR006141">
    <property type="entry name" value="Intein_N"/>
</dbReference>
<dbReference type="PROSITE" id="PS51898">
    <property type="entry name" value="TYR_RECOMBINASE"/>
    <property type="match status" value="1"/>
</dbReference>
<dbReference type="InterPro" id="IPR002104">
    <property type="entry name" value="Integrase_catalytic"/>
</dbReference>
<dbReference type="InterPro" id="IPR010998">
    <property type="entry name" value="Integrase_recombinase_N"/>
</dbReference>
<comment type="caution">
    <text evidence="10">The sequence shown here is derived from an EMBL/GenBank/DDBJ whole genome shotgun (WGS) entry which is preliminary data.</text>
</comment>